<dbReference type="PROSITE" id="PS51162">
    <property type="entry name" value="THYROGLOBULIN_1_2"/>
    <property type="match status" value="1"/>
</dbReference>
<evidence type="ECO:0000256" key="4">
    <source>
        <dbReference type="ARBA" id="ARBA00022525"/>
    </source>
</evidence>
<dbReference type="PROSITE" id="PS50835">
    <property type="entry name" value="IG_LIKE"/>
    <property type="match status" value="1"/>
</dbReference>
<dbReference type="SMART" id="SM00409">
    <property type="entry name" value="IG"/>
    <property type="match status" value="1"/>
</dbReference>
<dbReference type="FunFam" id="4.10.410.10:FF:000015">
    <property type="entry name" value="WAP four-disulfide core domain 6A"/>
    <property type="match status" value="1"/>
</dbReference>
<evidence type="ECO:0000256" key="3">
    <source>
        <dbReference type="ARBA" id="ARBA00007226"/>
    </source>
</evidence>
<keyword evidence="4" id="KW-0964">Secreted</keyword>
<evidence type="ECO:0000256" key="2">
    <source>
        <dbReference type="ARBA" id="ARBA00004613"/>
    </source>
</evidence>
<evidence type="ECO:0000313" key="15">
    <source>
        <dbReference type="Proteomes" id="UP000887567"/>
    </source>
</evidence>
<feature type="domain" description="Thyroglobulin type-1" evidence="13">
    <location>
        <begin position="236"/>
        <end position="298"/>
    </location>
</feature>
<dbReference type="InterPro" id="IPR036857">
    <property type="entry name" value="Thyroglobulin_1_sf"/>
</dbReference>
<dbReference type="Gene3D" id="2.60.40.10">
    <property type="entry name" value="Immunoglobulins"/>
    <property type="match status" value="1"/>
</dbReference>
<keyword evidence="15" id="KW-1185">Reference proteome</keyword>
<dbReference type="GeneID" id="110246593"/>
<dbReference type="InterPro" id="IPR003599">
    <property type="entry name" value="Ig_sub"/>
</dbReference>
<dbReference type="KEGG" id="epa:110246593"/>
<dbReference type="GO" id="GO:0042151">
    <property type="term" value="C:nematocyst"/>
    <property type="evidence" value="ECO:0007669"/>
    <property type="project" value="UniProtKB-SubCell"/>
</dbReference>
<evidence type="ECO:0000259" key="11">
    <source>
        <dbReference type="PROSITE" id="PS50279"/>
    </source>
</evidence>
<dbReference type="Gene3D" id="4.10.410.10">
    <property type="entry name" value="Pancreatic trypsin inhibitor Kunitz domain"/>
    <property type="match status" value="2"/>
</dbReference>
<name>A0A913XRL1_EXADI</name>
<feature type="domain" description="BPTI/Kunitz inhibitor" evidence="11">
    <location>
        <begin position="121"/>
        <end position="171"/>
    </location>
</feature>
<dbReference type="InterPro" id="IPR000716">
    <property type="entry name" value="Thyroglobulin_1"/>
</dbReference>
<dbReference type="PANTHER" id="PTHR45938:SF11">
    <property type="entry name" value="WAP, KAZAL, IMMUNOGLOBULIN, KUNITZ AND NTR DOMAIN-CONTAINING PROTEIN 2-LIKE"/>
    <property type="match status" value="1"/>
</dbReference>
<dbReference type="GO" id="GO:0005615">
    <property type="term" value="C:extracellular space"/>
    <property type="evidence" value="ECO:0007669"/>
    <property type="project" value="TreeGrafter"/>
</dbReference>
<evidence type="ECO:0000256" key="7">
    <source>
        <dbReference type="ARBA" id="ARBA00022900"/>
    </source>
</evidence>
<keyword evidence="6" id="KW-0732">Signal</keyword>
<feature type="domain" description="Ig-like" evidence="12">
    <location>
        <begin position="22"/>
        <end position="101"/>
    </location>
</feature>
<evidence type="ECO:0000259" key="13">
    <source>
        <dbReference type="PROSITE" id="PS51162"/>
    </source>
</evidence>
<proteinExistence type="inferred from homology"/>
<keyword evidence="9" id="KW-0166">Nematocyst</keyword>
<dbReference type="SMART" id="SM00131">
    <property type="entry name" value="KU"/>
    <property type="match status" value="2"/>
</dbReference>
<dbReference type="RefSeq" id="XP_020908611.1">
    <property type="nucleotide sequence ID" value="XM_021052952.2"/>
</dbReference>
<dbReference type="Pfam" id="PF00014">
    <property type="entry name" value="Kunitz_BPTI"/>
    <property type="match status" value="2"/>
</dbReference>
<dbReference type="SUPFAM" id="SSF48726">
    <property type="entry name" value="Immunoglobulin"/>
    <property type="match status" value="1"/>
</dbReference>
<dbReference type="AlphaFoldDB" id="A0A913XRL1"/>
<comment type="caution">
    <text evidence="10">Lacks conserved residue(s) required for the propagation of feature annotation.</text>
</comment>
<dbReference type="GO" id="GO:0050431">
    <property type="term" value="F:transforming growth factor beta binding"/>
    <property type="evidence" value="ECO:0007669"/>
    <property type="project" value="TreeGrafter"/>
</dbReference>
<evidence type="ECO:0000256" key="1">
    <source>
        <dbReference type="ARBA" id="ARBA00004532"/>
    </source>
</evidence>
<dbReference type="InterPro" id="IPR007110">
    <property type="entry name" value="Ig-like_dom"/>
</dbReference>
<dbReference type="InterPro" id="IPR003598">
    <property type="entry name" value="Ig_sub2"/>
</dbReference>
<keyword evidence="8" id="KW-1015">Disulfide bond</keyword>
<dbReference type="GO" id="GO:0004867">
    <property type="term" value="F:serine-type endopeptidase inhibitor activity"/>
    <property type="evidence" value="ECO:0007669"/>
    <property type="project" value="UniProtKB-KW"/>
</dbReference>
<dbReference type="PRINTS" id="PR00759">
    <property type="entry name" value="BASICPTASE"/>
</dbReference>
<reference evidence="14" key="1">
    <citation type="submission" date="2022-11" db="UniProtKB">
        <authorList>
            <consortium name="EnsemblMetazoa"/>
        </authorList>
    </citation>
    <scope>IDENTIFICATION</scope>
</reference>
<evidence type="ECO:0000256" key="6">
    <source>
        <dbReference type="ARBA" id="ARBA00022729"/>
    </source>
</evidence>
<evidence type="ECO:0008006" key="16">
    <source>
        <dbReference type="Google" id="ProtNLM"/>
    </source>
</evidence>
<dbReference type="PANTHER" id="PTHR45938">
    <property type="entry name" value="ACP24A4-RELATED"/>
    <property type="match status" value="1"/>
</dbReference>
<evidence type="ECO:0000259" key="12">
    <source>
        <dbReference type="PROSITE" id="PS50835"/>
    </source>
</evidence>
<sequence>MHITVKFTGSCDLQNRYLFISPLHKNTAILELNQPGKIQCLFLGDPISITWTKLEMDSLPPRMIPIKDTLVIPQVRVADEGTYRCEAYNGLSIVEAFVKITVDYDTENMNLDYSKRPKASCLLPLRYGYCTQHDVRWYFDAATRTCQPFVYSGCGRNENNFKTEKQCKSACGHWAGDICQLPKKRGPCKAYIPRWHYDKDKAQCTRFIYGGCRGNANRFSSKLSCEAKCRAQKGYLSPCIKLYMNAVNSHRKGLFRPRCTSRGEFQKTQCHASVCFCMDENGVEMQGTRVPNGQYINCTSKGFAIQFGGISTTPIERLSRK</sequence>
<accession>A0A913XRL1</accession>
<dbReference type="PROSITE" id="PS00280">
    <property type="entry name" value="BPTI_KUNITZ_1"/>
    <property type="match status" value="1"/>
</dbReference>
<organism evidence="14 15">
    <name type="scientific">Exaiptasia diaphana</name>
    <name type="common">Tropical sea anemone</name>
    <name type="synonym">Aiptasia pulchella</name>
    <dbReference type="NCBI Taxonomy" id="2652724"/>
    <lineage>
        <taxon>Eukaryota</taxon>
        <taxon>Metazoa</taxon>
        <taxon>Cnidaria</taxon>
        <taxon>Anthozoa</taxon>
        <taxon>Hexacorallia</taxon>
        <taxon>Actiniaria</taxon>
        <taxon>Aiptasiidae</taxon>
        <taxon>Exaiptasia</taxon>
    </lineage>
</organism>
<dbReference type="OrthoDB" id="406800at2759"/>
<dbReference type="SUPFAM" id="SSF57610">
    <property type="entry name" value="Thyroglobulin type-1 domain"/>
    <property type="match status" value="1"/>
</dbReference>
<evidence type="ECO:0000313" key="14">
    <source>
        <dbReference type="EnsemblMetazoa" id="XP_020908611.1"/>
    </source>
</evidence>
<evidence type="ECO:0000256" key="5">
    <source>
        <dbReference type="ARBA" id="ARBA00022690"/>
    </source>
</evidence>
<dbReference type="EnsemblMetazoa" id="XM_021052952.2">
    <property type="protein sequence ID" value="XP_020908611.1"/>
    <property type="gene ID" value="LOC110246593"/>
</dbReference>
<dbReference type="PROSITE" id="PS50279">
    <property type="entry name" value="BPTI_KUNITZ_2"/>
    <property type="match status" value="2"/>
</dbReference>
<dbReference type="InterPro" id="IPR013783">
    <property type="entry name" value="Ig-like_fold"/>
</dbReference>
<dbReference type="SUPFAM" id="SSF57362">
    <property type="entry name" value="BPTI-like"/>
    <property type="match status" value="2"/>
</dbReference>
<dbReference type="OMA" id="GETVICK"/>
<evidence type="ECO:0000256" key="9">
    <source>
        <dbReference type="ARBA" id="ARBA00023331"/>
    </source>
</evidence>
<dbReference type="CDD" id="cd00191">
    <property type="entry name" value="TY"/>
    <property type="match status" value="1"/>
</dbReference>
<feature type="domain" description="BPTI/Kunitz inhibitor" evidence="11">
    <location>
        <begin position="179"/>
        <end position="229"/>
    </location>
</feature>
<dbReference type="InterPro" id="IPR020901">
    <property type="entry name" value="Prtase_inh_Kunz-CS"/>
</dbReference>
<comment type="subcellular location">
    <subcellularLocation>
        <location evidence="1">Nematocyst</location>
    </subcellularLocation>
    <subcellularLocation>
        <location evidence="2">Secreted</location>
    </subcellularLocation>
</comment>
<dbReference type="SMART" id="SM00408">
    <property type="entry name" value="IGc2"/>
    <property type="match status" value="1"/>
</dbReference>
<evidence type="ECO:0000256" key="10">
    <source>
        <dbReference type="PROSITE-ProRule" id="PRU00500"/>
    </source>
</evidence>
<dbReference type="InterPro" id="IPR036179">
    <property type="entry name" value="Ig-like_dom_sf"/>
</dbReference>
<dbReference type="InterPro" id="IPR036880">
    <property type="entry name" value="Kunitz_BPTI_sf"/>
</dbReference>
<dbReference type="Pfam" id="PF00086">
    <property type="entry name" value="Thyroglobulin_1"/>
    <property type="match status" value="1"/>
</dbReference>
<keyword evidence="7" id="KW-0722">Serine protease inhibitor</keyword>
<dbReference type="SMART" id="SM00211">
    <property type="entry name" value="TY"/>
    <property type="match status" value="1"/>
</dbReference>
<protein>
    <recommendedName>
        <fullName evidence="16">Papilin</fullName>
    </recommendedName>
</protein>
<dbReference type="InterPro" id="IPR002223">
    <property type="entry name" value="Kunitz_BPTI"/>
</dbReference>
<comment type="similarity">
    <text evidence="3">Belongs to the venom Kunitz-type family. Sea anemone type 2 potassium channel toxin subfamily.</text>
</comment>
<dbReference type="Proteomes" id="UP000887567">
    <property type="component" value="Unplaced"/>
</dbReference>
<evidence type="ECO:0000256" key="8">
    <source>
        <dbReference type="ARBA" id="ARBA00023157"/>
    </source>
</evidence>
<dbReference type="Gene3D" id="4.10.800.10">
    <property type="entry name" value="Thyroglobulin type-1"/>
    <property type="match status" value="1"/>
</dbReference>
<keyword evidence="5" id="KW-0646">Protease inhibitor</keyword>
<dbReference type="CDD" id="cd00109">
    <property type="entry name" value="Kunitz-type"/>
    <property type="match status" value="2"/>
</dbReference>
<dbReference type="GO" id="GO:0048019">
    <property type="term" value="F:receptor antagonist activity"/>
    <property type="evidence" value="ECO:0007669"/>
    <property type="project" value="TreeGrafter"/>
</dbReference>